<evidence type="ECO:0000256" key="1">
    <source>
        <dbReference type="ARBA" id="ARBA00004115"/>
    </source>
</evidence>
<comment type="subcellular location">
    <subcellularLocation>
        <location evidence="1">Endoplasmic reticulum membrane</location>
        <topology evidence="1">Single-pass type I membrane protein</topology>
    </subcellularLocation>
</comment>
<evidence type="ECO:0000256" key="4">
    <source>
        <dbReference type="ARBA" id="ARBA00022692"/>
    </source>
</evidence>
<evidence type="ECO:0000313" key="14">
    <source>
        <dbReference type="Proteomes" id="UP000807469"/>
    </source>
</evidence>
<feature type="transmembrane region" description="Helical" evidence="10">
    <location>
        <begin position="248"/>
        <end position="271"/>
    </location>
</feature>
<keyword evidence="6" id="KW-0256">Endoplasmic reticulum</keyword>
<dbReference type="Proteomes" id="UP000807469">
    <property type="component" value="Unassembled WGS sequence"/>
</dbReference>
<dbReference type="GO" id="GO:0006078">
    <property type="term" value="P:(1-&gt;6)-beta-D-glucan biosynthetic process"/>
    <property type="evidence" value="ECO:0007669"/>
    <property type="project" value="TreeGrafter"/>
</dbReference>
<keyword evidence="7 10" id="KW-1133">Transmembrane helix</keyword>
<evidence type="ECO:0000256" key="3">
    <source>
        <dbReference type="ARBA" id="ARBA00022089"/>
    </source>
</evidence>
<dbReference type="InterPro" id="IPR037654">
    <property type="entry name" value="Big1"/>
</dbReference>
<sequence length="294" mass="31372">MAPARLLIVAAVAHAALAYSNTAPVVAWSSSSSVALEELPSSLDASTHTTSLIESIVDSADICSHDAVVLIEQPGLHASDLRVLSPDTHLRHSLDKARSSKQYPYIPIDTPFDLAALGSRVSSKCGSQLVQYAAGEKAHGKGRGKKHVVCMKMPHLSEKGPGRNAMMHKHESLLASELNSIASTFPNHIIIYTGSSSPSHHHKRQESTTPDRPILDLSNLPSAPLAPATNTTLPTGGILKRYQLLTPALITGLLVVFFILVPVLYFSLGALSSIQTPIRGDVGKTFSATEKKNQ</sequence>
<dbReference type="GO" id="GO:0005789">
    <property type="term" value="C:endoplasmic reticulum membrane"/>
    <property type="evidence" value="ECO:0007669"/>
    <property type="project" value="UniProtKB-SubCell"/>
</dbReference>
<dbReference type="InterPro" id="IPR046756">
    <property type="entry name" value="VAS1/VOA1_TM"/>
</dbReference>
<feature type="domain" description="V-type proton ATPase subunit S1/VOA1 transmembrane" evidence="12">
    <location>
        <begin position="243"/>
        <end position="277"/>
    </location>
</feature>
<feature type="chain" id="PRO_5040375358" description="Protein BIG1" evidence="11">
    <location>
        <begin position="19"/>
        <end position="294"/>
    </location>
</feature>
<reference evidence="13" key="1">
    <citation type="submission" date="2020-11" db="EMBL/GenBank/DDBJ databases">
        <authorList>
            <consortium name="DOE Joint Genome Institute"/>
            <person name="Ahrendt S."/>
            <person name="Riley R."/>
            <person name="Andreopoulos W."/>
            <person name="Labutti K."/>
            <person name="Pangilinan J."/>
            <person name="Ruiz-Duenas F.J."/>
            <person name="Barrasa J.M."/>
            <person name="Sanchez-Garcia M."/>
            <person name="Camarero S."/>
            <person name="Miyauchi S."/>
            <person name="Serrano A."/>
            <person name="Linde D."/>
            <person name="Babiker R."/>
            <person name="Drula E."/>
            <person name="Ayuso-Fernandez I."/>
            <person name="Pacheco R."/>
            <person name="Padilla G."/>
            <person name="Ferreira P."/>
            <person name="Barriuso J."/>
            <person name="Kellner H."/>
            <person name="Castanera R."/>
            <person name="Alfaro M."/>
            <person name="Ramirez L."/>
            <person name="Pisabarro A.G."/>
            <person name="Kuo A."/>
            <person name="Tritt A."/>
            <person name="Lipzen A."/>
            <person name="He G."/>
            <person name="Yan M."/>
            <person name="Ng V."/>
            <person name="Cullen D."/>
            <person name="Martin F."/>
            <person name="Rosso M.-N."/>
            <person name="Henrissat B."/>
            <person name="Hibbett D."/>
            <person name="Martinez A.T."/>
            <person name="Grigoriev I.V."/>
        </authorList>
    </citation>
    <scope>NUCLEOTIDE SEQUENCE</scope>
    <source>
        <strain evidence="13">CIRM-BRFM 674</strain>
    </source>
</reference>
<proteinExistence type="inferred from homology"/>
<keyword evidence="4 10" id="KW-0812">Transmembrane</keyword>
<keyword evidence="9" id="KW-0961">Cell wall biogenesis/degradation</keyword>
<evidence type="ECO:0000256" key="8">
    <source>
        <dbReference type="ARBA" id="ARBA00023136"/>
    </source>
</evidence>
<name>A0A9P6D252_9AGAR</name>
<evidence type="ECO:0000256" key="11">
    <source>
        <dbReference type="SAM" id="SignalP"/>
    </source>
</evidence>
<evidence type="ECO:0000256" key="9">
    <source>
        <dbReference type="ARBA" id="ARBA00023316"/>
    </source>
</evidence>
<dbReference type="PANTHER" id="PTHR28285:SF1">
    <property type="entry name" value="PROTEIN BIG1"/>
    <property type="match status" value="1"/>
</dbReference>
<dbReference type="AlphaFoldDB" id="A0A9P6D252"/>
<dbReference type="EMBL" id="MU155188">
    <property type="protein sequence ID" value="KAF9480805.1"/>
    <property type="molecule type" value="Genomic_DNA"/>
</dbReference>
<evidence type="ECO:0000256" key="5">
    <source>
        <dbReference type="ARBA" id="ARBA00022729"/>
    </source>
</evidence>
<comment type="similarity">
    <text evidence="2">Belongs to the BIG1 family.</text>
</comment>
<organism evidence="13 14">
    <name type="scientific">Pholiota conissans</name>
    <dbReference type="NCBI Taxonomy" id="109636"/>
    <lineage>
        <taxon>Eukaryota</taxon>
        <taxon>Fungi</taxon>
        <taxon>Dikarya</taxon>
        <taxon>Basidiomycota</taxon>
        <taxon>Agaricomycotina</taxon>
        <taxon>Agaricomycetes</taxon>
        <taxon>Agaricomycetidae</taxon>
        <taxon>Agaricales</taxon>
        <taxon>Agaricineae</taxon>
        <taxon>Strophariaceae</taxon>
        <taxon>Pholiota</taxon>
    </lineage>
</organism>
<keyword evidence="14" id="KW-1185">Reference proteome</keyword>
<dbReference type="Pfam" id="PF20520">
    <property type="entry name" value="Ac45-VOA1_TM"/>
    <property type="match status" value="1"/>
</dbReference>
<evidence type="ECO:0000256" key="7">
    <source>
        <dbReference type="ARBA" id="ARBA00022989"/>
    </source>
</evidence>
<dbReference type="OrthoDB" id="10029326at2759"/>
<comment type="caution">
    <text evidence="13">The sequence shown here is derived from an EMBL/GenBank/DDBJ whole genome shotgun (WGS) entry which is preliminary data.</text>
</comment>
<keyword evidence="8 10" id="KW-0472">Membrane</keyword>
<protein>
    <recommendedName>
        <fullName evidence="3">Protein BIG1</fullName>
    </recommendedName>
</protein>
<dbReference type="PANTHER" id="PTHR28285">
    <property type="entry name" value="PROTEIN BIG1"/>
    <property type="match status" value="1"/>
</dbReference>
<dbReference type="GO" id="GO:0071555">
    <property type="term" value="P:cell wall organization"/>
    <property type="evidence" value="ECO:0007669"/>
    <property type="project" value="UniProtKB-KW"/>
</dbReference>
<accession>A0A9P6D252</accession>
<evidence type="ECO:0000256" key="2">
    <source>
        <dbReference type="ARBA" id="ARBA00008203"/>
    </source>
</evidence>
<evidence type="ECO:0000256" key="10">
    <source>
        <dbReference type="SAM" id="Phobius"/>
    </source>
</evidence>
<keyword evidence="5 11" id="KW-0732">Signal</keyword>
<evidence type="ECO:0000259" key="12">
    <source>
        <dbReference type="Pfam" id="PF20520"/>
    </source>
</evidence>
<gene>
    <name evidence="13" type="ORF">BDN70DRAFT_931408</name>
</gene>
<dbReference type="GO" id="GO:0009272">
    <property type="term" value="P:fungal-type cell wall biogenesis"/>
    <property type="evidence" value="ECO:0007669"/>
    <property type="project" value="TreeGrafter"/>
</dbReference>
<evidence type="ECO:0000313" key="13">
    <source>
        <dbReference type="EMBL" id="KAF9480805.1"/>
    </source>
</evidence>
<evidence type="ECO:0000256" key="6">
    <source>
        <dbReference type="ARBA" id="ARBA00022824"/>
    </source>
</evidence>
<feature type="signal peptide" evidence="11">
    <location>
        <begin position="1"/>
        <end position="18"/>
    </location>
</feature>